<dbReference type="InParanoid" id="A0A1X7TXZ8"/>
<dbReference type="AlphaFoldDB" id="A0A1X7TXZ8"/>
<protein>
    <submittedName>
        <fullName evidence="1">Uncharacterized protein</fullName>
    </submittedName>
</protein>
<evidence type="ECO:0000313" key="1">
    <source>
        <dbReference type="EnsemblMetazoa" id="Aqu2.1.20268_001"/>
    </source>
</evidence>
<organism evidence="1">
    <name type="scientific">Amphimedon queenslandica</name>
    <name type="common">Sponge</name>
    <dbReference type="NCBI Taxonomy" id="400682"/>
    <lineage>
        <taxon>Eukaryota</taxon>
        <taxon>Metazoa</taxon>
        <taxon>Porifera</taxon>
        <taxon>Demospongiae</taxon>
        <taxon>Heteroscleromorpha</taxon>
        <taxon>Haplosclerida</taxon>
        <taxon>Niphatidae</taxon>
        <taxon>Amphimedon</taxon>
    </lineage>
</organism>
<accession>A0A1X7TXZ8</accession>
<dbReference type="EnsemblMetazoa" id="Aqu2.1.20268_001">
    <property type="protein sequence ID" value="Aqu2.1.20268_001"/>
    <property type="gene ID" value="Aqu2.1.20268"/>
</dbReference>
<reference evidence="1" key="1">
    <citation type="submission" date="2017-05" db="UniProtKB">
        <authorList>
            <consortium name="EnsemblMetazoa"/>
        </authorList>
    </citation>
    <scope>IDENTIFICATION</scope>
</reference>
<sequence length="158" mass="17411">MHAAACHQVGVNFFPLAVEVLGGWSPPAVSIICSIGRRASQSLFGEKSRHRIIVDDTTVLVSEIVPVTGSLFVFPETSSDSENDTFPPFASVKEEIDSSDSERDTFPSFLNVKEEKKSLLKNPLALSSYSSSEDVFSMDSTSSKLPKHYYKFAEEQLQ</sequence>
<proteinExistence type="predicted"/>
<name>A0A1X7TXZ8_AMPQE</name>